<dbReference type="Gene3D" id="3.40.50.300">
    <property type="entry name" value="P-loop containing nucleotide triphosphate hydrolases"/>
    <property type="match status" value="1"/>
</dbReference>
<dbReference type="GO" id="GO:0005524">
    <property type="term" value="F:ATP binding"/>
    <property type="evidence" value="ECO:0007669"/>
    <property type="project" value="UniProtKB-KW"/>
</dbReference>
<dbReference type="GO" id="GO:0004713">
    <property type="term" value="F:protein tyrosine kinase activity"/>
    <property type="evidence" value="ECO:0007669"/>
    <property type="project" value="UniProtKB-KW"/>
</dbReference>
<keyword evidence="3" id="KW-1003">Cell membrane</keyword>
<keyword evidence="7" id="KW-0547">Nucleotide-binding</keyword>
<keyword evidence="4" id="KW-0997">Cell inner membrane</keyword>
<dbReference type="InterPro" id="IPR032807">
    <property type="entry name" value="GNVR"/>
</dbReference>
<evidence type="ECO:0000313" key="19">
    <source>
        <dbReference type="EMBL" id="PCI98094.1"/>
    </source>
</evidence>
<evidence type="ECO:0000256" key="5">
    <source>
        <dbReference type="ARBA" id="ARBA00022679"/>
    </source>
</evidence>
<reference evidence="19" key="2">
    <citation type="journal article" date="2018" name="ISME J.">
        <title>A dynamic microbial community with high functional redundancy inhabits the cold, oxic subseafloor aquifer.</title>
        <authorList>
            <person name="Tully B.J."/>
            <person name="Wheat C.G."/>
            <person name="Glazer B.T."/>
            <person name="Huber J.A."/>
        </authorList>
    </citation>
    <scope>NUCLEOTIDE SEQUENCE</scope>
    <source>
        <strain evidence="19">NORP83</strain>
    </source>
</reference>
<keyword evidence="6 15" id="KW-0812">Transmembrane</keyword>
<evidence type="ECO:0000259" key="17">
    <source>
        <dbReference type="Pfam" id="PF13614"/>
    </source>
</evidence>
<feature type="transmembrane region" description="Helical" evidence="15">
    <location>
        <begin position="36"/>
        <end position="55"/>
    </location>
</feature>
<feature type="transmembrane region" description="Helical" evidence="15">
    <location>
        <begin position="456"/>
        <end position="479"/>
    </location>
</feature>
<dbReference type="PANTHER" id="PTHR32309:SF32">
    <property type="entry name" value="TYROSINE-PROTEIN KINASE ETK-RELATED"/>
    <property type="match status" value="1"/>
</dbReference>
<dbReference type="Pfam" id="PF13807">
    <property type="entry name" value="GNVR"/>
    <property type="match status" value="1"/>
</dbReference>
<evidence type="ECO:0000256" key="14">
    <source>
        <dbReference type="SAM" id="Coils"/>
    </source>
</evidence>
<evidence type="ECO:0000259" key="18">
    <source>
        <dbReference type="Pfam" id="PF13807"/>
    </source>
</evidence>
<keyword evidence="11 15" id="KW-0472">Membrane</keyword>
<dbReference type="InterPro" id="IPR027417">
    <property type="entry name" value="P-loop_NTPase"/>
</dbReference>
<dbReference type="Pfam" id="PF02706">
    <property type="entry name" value="Wzz"/>
    <property type="match status" value="1"/>
</dbReference>
<evidence type="ECO:0000256" key="2">
    <source>
        <dbReference type="ARBA" id="ARBA00008883"/>
    </source>
</evidence>
<accession>A0A2A4YTK9</accession>
<evidence type="ECO:0000256" key="15">
    <source>
        <dbReference type="SAM" id="Phobius"/>
    </source>
</evidence>
<evidence type="ECO:0000256" key="8">
    <source>
        <dbReference type="ARBA" id="ARBA00022777"/>
    </source>
</evidence>
<proteinExistence type="inferred from homology"/>
<evidence type="ECO:0000256" key="7">
    <source>
        <dbReference type="ARBA" id="ARBA00022741"/>
    </source>
</evidence>
<keyword evidence="9" id="KW-0067">ATP-binding</keyword>
<keyword evidence="14" id="KW-0175">Coiled coil</keyword>
<evidence type="ECO:0000256" key="1">
    <source>
        <dbReference type="ARBA" id="ARBA00004429"/>
    </source>
</evidence>
<evidence type="ECO:0000256" key="9">
    <source>
        <dbReference type="ARBA" id="ARBA00022840"/>
    </source>
</evidence>
<comment type="subcellular location">
    <subcellularLocation>
        <location evidence="1">Cell inner membrane</location>
        <topology evidence="1">Multi-pass membrane protein</topology>
    </subcellularLocation>
</comment>
<keyword evidence="10 15" id="KW-1133">Transmembrane helix</keyword>
<dbReference type="InterPro" id="IPR050445">
    <property type="entry name" value="Bact_polysacc_biosynth/exp"/>
</dbReference>
<keyword evidence="5" id="KW-0808">Transferase</keyword>
<dbReference type="PANTHER" id="PTHR32309">
    <property type="entry name" value="TYROSINE-PROTEIN KINASE"/>
    <property type="match status" value="1"/>
</dbReference>
<gene>
    <name evidence="19" type="ORF">COB13_14515</name>
</gene>
<evidence type="ECO:0000256" key="6">
    <source>
        <dbReference type="ARBA" id="ARBA00022692"/>
    </source>
</evidence>
<protein>
    <recommendedName>
        <fullName evidence="20">Tyrosine-protein kinase</fullName>
    </recommendedName>
</protein>
<keyword evidence="12" id="KW-0829">Tyrosine-protein kinase</keyword>
<reference key="1">
    <citation type="submission" date="2017-08" db="EMBL/GenBank/DDBJ databases">
        <title>A dynamic microbial community with high functional redundancy inhabits the cold, oxic subseafloor aquifer.</title>
        <authorList>
            <person name="Tully B.J."/>
            <person name="Wheat C.G."/>
            <person name="Glazer B.T."/>
            <person name="Huber J.A."/>
        </authorList>
    </citation>
    <scope>NUCLEOTIDE SEQUENCE [LARGE SCALE GENOMIC DNA]</scope>
</reference>
<dbReference type="Pfam" id="PF13614">
    <property type="entry name" value="AAA_31"/>
    <property type="match status" value="1"/>
</dbReference>
<dbReference type="InterPro" id="IPR003856">
    <property type="entry name" value="LPS_length_determ_N"/>
</dbReference>
<dbReference type="EMBL" id="NVUS01000024">
    <property type="protein sequence ID" value="PCI98094.1"/>
    <property type="molecule type" value="Genomic_DNA"/>
</dbReference>
<evidence type="ECO:0000256" key="4">
    <source>
        <dbReference type="ARBA" id="ARBA00022519"/>
    </source>
</evidence>
<evidence type="ECO:0000256" key="11">
    <source>
        <dbReference type="ARBA" id="ARBA00023136"/>
    </source>
</evidence>
<evidence type="ECO:0008006" key="20">
    <source>
        <dbReference type="Google" id="ProtNLM"/>
    </source>
</evidence>
<evidence type="ECO:0000256" key="10">
    <source>
        <dbReference type="ARBA" id="ARBA00022989"/>
    </source>
</evidence>
<dbReference type="NCBIfam" id="TIGR01007">
    <property type="entry name" value="eps_fam"/>
    <property type="match status" value="1"/>
</dbReference>
<dbReference type="SUPFAM" id="SSF52540">
    <property type="entry name" value="P-loop containing nucleoside triphosphate hydrolases"/>
    <property type="match status" value="1"/>
</dbReference>
<evidence type="ECO:0000259" key="16">
    <source>
        <dbReference type="Pfam" id="PF02706"/>
    </source>
</evidence>
<comment type="similarity">
    <text evidence="2">Belongs to the etk/wzc family.</text>
</comment>
<dbReference type="FunFam" id="3.40.50.300:FF:000527">
    <property type="entry name" value="Tyrosine-protein kinase etk"/>
    <property type="match status" value="1"/>
</dbReference>
<dbReference type="AlphaFoldDB" id="A0A2A4YTK9"/>
<evidence type="ECO:0000256" key="13">
    <source>
        <dbReference type="ARBA" id="ARBA00053015"/>
    </source>
</evidence>
<evidence type="ECO:0000256" key="3">
    <source>
        <dbReference type="ARBA" id="ARBA00022475"/>
    </source>
</evidence>
<feature type="domain" description="AAA" evidence="17">
    <location>
        <begin position="553"/>
        <end position="677"/>
    </location>
</feature>
<feature type="domain" description="Polysaccharide chain length determinant N-terminal" evidence="16">
    <location>
        <begin position="20"/>
        <end position="113"/>
    </location>
</feature>
<dbReference type="CDD" id="cd05387">
    <property type="entry name" value="BY-kinase"/>
    <property type="match status" value="1"/>
</dbReference>
<comment type="caution">
    <text evidence="19">The sequence shown here is derived from an EMBL/GenBank/DDBJ whole genome shotgun (WGS) entry which is preliminary data.</text>
</comment>
<comment type="catalytic activity">
    <reaction evidence="13">
        <text>L-tyrosyl-[protein] + ATP = O-phospho-L-tyrosyl-[protein] + ADP + H(+)</text>
        <dbReference type="Rhea" id="RHEA:10596"/>
        <dbReference type="Rhea" id="RHEA-COMP:10136"/>
        <dbReference type="Rhea" id="RHEA-COMP:20101"/>
        <dbReference type="ChEBI" id="CHEBI:15378"/>
        <dbReference type="ChEBI" id="CHEBI:30616"/>
        <dbReference type="ChEBI" id="CHEBI:46858"/>
        <dbReference type="ChEBI" id="CHEBI:61978"/>
        <dbReference type="ChEBI" id="CHEBI:456216"/>
    </reaction>
</comment>
<dbReference type="InterPro" id="IPR025669">
    <property type="entry name" value="AAA_dom"/>
</dbReference>
<dbReference type="Pfam" id="PF23607">
    <property type="entry name" value="WZC_N"/>
    <property type="match status" value="1"/>
</dbReference>
<feature type="coiled-coil region" evidence="14">
    <location>
        <begin position="299"/>
        <end position="363"/>
    </location>
</feature>
<sequence length="729" mass="81252">MSLGLYIVNEVKQTASAQNDEIDIGEIIQSLWAGKWLIMSFAFICAVTSIAYVFMAQPIYSGNALLQIEAKSSGITGLSDLTSGFGGGLGGSETSTELELLRSRKVIIPTIEKFNMQIQAAPLTFPVIGGFFQRQFGQNNGFAQPLWSSIFPFSQDYAWGGESINVVQFDLPQNLYDTKFHVVILDQESYRLERNGNILFEAKIGEKHHDETTDIDIHINQLEGRAGTYFTLYHINQIYVINDLLERLSVVENGKTSGIVSISLLGPDKREIKDVVSHVLSTYQQQNIEYNNIEAGKSLAFVAEQIPDAKTKVKQAEQELYEYRLTNKTVDLTLKTQQLLNQLLKLEESLNELKLQEPELSRKFKRQHPLYVEFLRKQKDLKAKRTEVELKTAEIPTEQFNVFRLTRDVELNETIYLQLLNRFEGLKIIQAGTSGSIRVIDDTIVQPKAAKPKKPIIVSVSTLAGIVVAMAYIIIRFMLNAALKSPEALEERGLKIFGAIDKSRHQAKLNRQKSRTGELRLLAATNPDDLAVEALRAVRTNLSHTLSTADNNIVMITSAGDGVGKSFIAQNIAALWAQSGHKTLLIDADLRRGKLHQSFGLTVNQGLAEHLAGKAEFDDICHQSKIDNLSFIGRGEISINPSELLMSNGFAQFCQKHNQDYDYIIIDTPSILTVTDAAIIGKLAATSMMVVGKNISQMKQIDLATQRLDLAGVTISGYIFNDPQKNKKQ</sequence>
<dbReference type="InterPro" id="IPR005702">
    <property type="entry name" value="Wzc-like_C"/>
</dbReference>
<name>A0A2A4YTK9_9PROT</name>
<feature type="domain" description="Tyrosine-protein kinase G-rich" evidence="18">
    <location>
        <begin position="398"/>
        <end position="476"/>
    </location>
</feature>
<organism evidence="19">
    <name type="scientific">OCS116 cluster bacterium</name>
    <dbReference type="NCBI Taxonomy" id="2030921"/>
    <lineage>
        <taxon>Bacteria</taxon>
        <taxon>Pseudomonadati</taxon>
        <taxon>Pseudomonadota</taxon>
        <taxon>Alphaproteobacteria</taxon>
        <taxon>OCS116 cluster</taxon>
    </lineage>
</organism>
<keyword evidence="8" id="KW-0418">Kinase</keyword>
<evidence type="ECO:0000256" key="12">
    <source>
        <dbReference type="ARBA" id="ARBA00023137"/>
    </source>
</evidence>
<dbReference type="GO" id="GO:0005886">
    <property type="term" value="C:plasma membrane"/>
    <property type="evidence" value="ECO:0007669"/>
    <property type="project" value="UniProtKB-SubCell"/>
</dbReference>
<dbReference type="GO" id="GO:0042802">
    <property type="term" value="F:identical protein binding"/>
    <property type="evidence" value="ECO:0007669"/>
    <property type="project" value="UniProtKB-ARBA"/>
</dbReference>